<dbReference type="PANTHER" id="PTHR11527">
    <property type="entry name" value="HEAT-SHOCK PROTEIN 20 FAMILY MEMBER"/>
    <property type="match status" value="1"/>
</dbReference>
<reference evidence="4 5" key="1">
    <citation type="submission" date="2020-04" db="EMBL/GenBank/DDBJ databases">
        <title>Chitinophaga sp. G-6-1-13 sp. nov., isolated from soil.</title>
        <authorList>
            <person name="Dahal R.H."/>
            <person name="Chaudhary D.K."/>
        </authorList>
    </citation>
    <scope>NUCLEOTIDE SEQUENCE [LARGE SCALE GENOMIC DNA]</scope>
    <source>
        <strain evidence="4 5">G-6-1-13</strain>
    </source>
</reference>
<dbReference type="PROSITE" id="PS01031">
    <property type="entry name" value="SHSP"/>
    <property type="match status" value="1"/>
</dbReference>
<dbReference type="SUPFAM" id="SSF49764">
    <property type="entry name" value="HSP20-like chaperones"/>
    <property type="match status" value="1"/>
</dbReference>
<proteinExistence type="inferred from homology"/>
<feature type="domain" description="SHSP" evidence="3">
    <location>
        <begin position="35"/>
        <end position="150"/>
    </location>
</feature>
<dbReference type="CDD" id="cd06464">
    <property type="entry name" value="ACD_sHsps-like"/>
    <property type="match status" value="1"/>
</dbReference>
<protein>
    <submittedName>
        <fullName evidence="4">Hsp20/alpha crystallin family protein</fullName>
    </submittedName>
</protein>
<organism evidence="4 5">
    <name type="scientific">Chitinophaga fulva</name>
    <dbReference type="NCBI Taxonomy" id="2728842"/>
    <lineage>
        <taxon>Bacteria</taxon>
        <taxon>Pseudomonadati</taxon>
        <taxon>Bacteroidota</taxon>
        <taxon>Chitinophagia</taxon>
        <taxon>Chitinophagales</taxon>
        <taxon>Chitinophagaceae</taxon>
        <taxon>Chitinophaga</taxon>
    </lineage>
</organism>
<sequence>MSLVRRNREPLTNLPTLFENLFNRGLLSWDNFNNSTSGTTIPTMNIKETDEDFLVELAAPGMKKEDFKIHLDGNNLCISSERNVNAEEQSDGKYSYKEFSYQSFKRTITLPSDVVDEEKIQAKYDNGLLSLKIPKKEEVKKKALRQIAIH</sequence>
<dbReference type="Proteomes" id="UP000583266">
    <property type="component" value="Unassembled WGS sequence"/>
</dbReference>
<accession>A0A848GRL2</accession>
<comment type="similarity">
    <text evidence="1 2">Belongs to the small heat shock protein (HSP20) family.</text>
</comment>
<keyword evidence="5" id="KW-1185">Reference proteome</keyword>
<dbReference type="RefSeq" id="WP_169226781.1">
    <property type="nucleotide sequence ID" value="NZ_JABBGC010000002.1"/>
</dbReference>
<name>A0A848GRL2_9BACT</name>
<dbReference type="Pfam" id="PF00011">
    <property type="entry name" value="HSP20"/>
    <property type="match status" value="1"/>
</dbReference>
<dbReference type="Gene3D" id="2.60.40.790">
    <property type="match status" value="1"/>
</dbReference>
<gene>
    <name evidence="4" type="ORF">HHL17_21160</name>
</gene>
<evidence type="ECO:0000256" key="2">
    <source>
        <dbReference type="RuleBase" id="RU003616"/>
    </source>
</evidence>
<dbReference type="AlphaFoldDB" id="A0A848GRL2"/>
<evidence type="ECO:0000259" key="3">
    <source>
        <dbReference type="PROSITE" id="PS01031"/>
    </source>
</evidence>
<dbReference type="EMBL" id="JABBGC010000002">
    <property type="protein sequence ID" value="NML39722.1"/>
    <property type="molecule type" value="Genomic_DNA"/>
</dbReference>
<comment type="caution">
    <text evidence="4">The sequence shown here is derived from an EMBL/GenBank/DDBJ whole genome shotgun (WGS) entry which is preliminary data.</text>
</comment>
<dbReference type="InterPro" id="IPR008978">
    <property type="entry name" value="HSP20-like_chaperone"/>
</dbReference>
<dbReference type="InterPro" id="IPR002068">
    <property type="entry name" value="A-crystallin/Hsp20_dom"/>
</dbReference>
<evidence type="ECO:0000313" key="4">
    <source>
        <dbReference type="EMBL" id="NML39722.1"/>
    </source>
</evidence>
<evidence type="ECO:0000313" key="5">
    <source>
        <dbReference type="Proteomes" id="UP000583266"/>
    </source>
</evidence>
<evidence type="ECO:0000256" key="1">
    <source>
        <dbReference type="PROSITE-ProRule" id="PRU00285"/>
    </source>
</evidence>
<dbReference type="InterPro" id="IPR031107">
    <property type="entry name" value="Small_HSP"/>
</dbReference>